<reference evidence="1" key="1">
    <citation type="journal article" date="2012" name="Nature">
        <title>The oyster genome reveals stress adaptation and complexity of shell formation.</title>
        <authorList>
            <person name="Zhang G."/>
            <person name="Fang X."/>
            <person name="Guo X."/>
            <person name="Li L."/>
            <person name="Luo R."/>
            <person name="Xu F."/>
            <person name="Yang P."/>
            <person name="Zhang L."/>
            <person name="Wang X."/>
            <person name="Qi H."/>
            <person name="Xiong Z."/>
            <person name="Que H."/>
            <person name="Xie Y."/>
            <person name="Holland P.W."/>
            <person name="Paps J."/>
            <person name="Zhu Y."/>
            <person name="Wu F."/>
            <person name="Chen Y."/>
            <person name="Wang J."/>
            <person name="Peng C."/>
            <person name="Meng J."/>
            <person name="Yang L."/>
            <person name="Liu J."/>
            <person name="Wen B."/>
            <person name="Zhang N."/>
            <person name="Huang Z."/>
            <person name="Zhu Q."/>
            <person name="Feng Y."/>
            <person name="Mount A."/>
            <person name="Hedgecock D."/>
            <person name="Xu Z."/>
            <person name="Liu Y."/>
            <person name="Domazet-Loso T."/>
            <person name="Du Y."/>
            <person name="Sun X."/>
            <person name="Zhang S."/>
            <person name="Liu B."/>
            <person name="Cheng P."/>
            <person name="Jiang X."/>
            <person name="Li J."/>
            <person name="Fan D."/>
            <person name="Wang W."/>
            <person name="Fu W."/>
            <person name="Wang T."/>
            <person name="Wang B."/>
            <person name="Zhang J."/>
            <person name="Peng Z."/>
            <person name="Li Y."/>
            <person name="Li N."/>
            <person name="Wang J."/>
            <person name="Chen M."/>
            <person name="He Y."/>
            <person name="Tan F."/>
            <person name="Song X."/>
            <person name="Zheng Q."/>
            <person name="Huang R."/>
            <person name="Yang H."/>
            <person name="Du X."/>
            <person name="Chen L."/>
            <person name="Yang M."/>
            <person name="Gaffney P.M."/>
            <person name="Wang S."/>
            <person name="Luo L."/>
            <person name="She Z."/>
            <person name="Ming Y."/>
            <person name="Huang W."/>
            <person name="Zhang S."/>
            <person name="Huang B."/>
            <person name="Zhang Y."/>
            <person name="Qu T."/>
            <person name="Ni P."/>
            <person name="Miao G."/>
            <person name="Wang J."/>
            <person name="Wang Q."/>
            <person name="Steinberg C.E."/>
            <person name="Wang H."/>
            <person name="Li N."/>
            <person name="Qian L."/>
            <person name="Zhang G."/>
            <person name="Li Y."/>
            <person name="Yang H."/>
            <person name="Liu X."/>
            <person name="Wang J."/>
            <person name="Yin Y."/>
            <person name="Wang J."/>
        </authorList>
    </citation>
    <scope>NUCLEOTIDE SEQUENCE [LARGE SCALE GENOMIC DNA]</scope>
    <source>
        <strain evidence="1">05x7-T-G4-1.051#20</strain>
    </source>
</reference>
<protein>
    <submittedName>
        <fullName evidence="1">Uncharacterized protein</fullName>
    </submittedName>
</protein>
<evidence type="ECO:0000313" key="1">
    <source>
        <dbReference type="EMBL" id="EKC27415.1"/>
    </source>
</evidence>
<dbReference type="EMBL" id="JH817025">
    <property type="protein sequence ID" value="EKC27415.1"/>
    <property type="molecule type" value="Genomic_DNA"/>
</dbReference>
<organism evidence="1">
    <name type="scientific">Magallana gigas</name>
    <name type="common">Pacific oyster</name>
    <name type="synonym">Crassostrea gigas</name>
    <dbReference type="NCBI Taxonomy" id="29159"/>
    <lineage>
        <taxon>Eukaryota</taxon>
        <taxon>Metazoa</taxon>
        <taxon>Spiralia</taxon>
        <taxon>Lophotrochozoa</taxon>
        <taxon>Mollusca</taxon>
        <taxon>Bivalvia</taxon>
        <taxon>Autobranchia</taxon>
        <taxon>Pteriomorphia</taxon>
        <taxon>Ostreida</taxon>
        <taxon>Ostreoidea</taxon>
        <taxon>Ostreidae</taxon>
        <taxon>Magallana</taxon>
    </lineage>
</organism>
<dbReference type="AlphaFoldDB" id="K1QEZ0"/>
<dbReference type="InParanoid" id="K1QEZ0"/>
<proteinExistence type="predicted"/>
<accession>K1QEZ0</accession>
<name>K1QEZ0_MAGGI</name>
<dbReference type="HOGENOM" id="CLU_1483366_0_0_1"/>
<sequence>MIFATMGAIKLMIVLLPLLGGVVSIELKAPAKDFLTRFDGGFSKKSDRAFGYGPDFFAPGVDVAYPQGYGGPSPYMESRFDVKFGPVEHNIEWGPAFSGKGSYGPGFKGGFDGGPGGFGFGGKGSYGKTRQLRVNDLCCVAFAYPYTMNVLTYRCVLYRVSVVCVDMTETHLLSITRTVHDK</sequence>
<gene>
    <name evidence="1" type="ORF">CGI_10025405</name>
</gene>